<keyword evidence="5 6" id="KW-0472">Membrane</keyword>
<name>A0A2T0T641_9BACT</name>
<dbReference type="PANTHER" id="PTHR39087:SF2">
    <property type="entry name" value="UPF0104 MEMBRANE PROTEIN MJ1595"/>
    <property type="match status" value="1"/>
</dbReference>
<evidence type="ECO:0000313" key="8">
    <source>
        <dbReference type="Proteomes" id="UP000238375"/>
    </source>
</evidence>
<feature type="transmembrane region" description="Helical" evidence="6">
    <location>
        <begin position="122"/>
        <end position="140"/>
    </location>
</feature>
<dbReference type="RefSeq" id="WP_146141398.1">
    <property type="nucleotide sequence ID" value="NZ_PVTE01000006.1"/>
</dbReference>
<dbReference type="EMBL" id="PVTE01000006">
    <property type="protein sequence ID" value="PRY41094.1"/>
    <property type="molecule type" value="Genomic_DNA"/>
</dbReference>
<feature type="transmembrane region" description="Helical" evidence="6">
    <location>
        <begin position="304"/>
        <end position="323"/>
    </location>
</feature>
<feature type="transmembrane region" description="Helical" evidence="6">
    <location>
        <begin position="160"/>
        <end position="180"/>
    </location>
</feature>
<keyword evidence="3 6" id="KW-0812">Transmembrane</keyword>
<dbReference type="OrthoDB" id="9812094at2"/>
<comment type="caution">
    <text evidence="7">The sequence shown here is derived from an EMBL/GenBank/DDBJ whole genome shotgun (WGS) entry which is preliminary data.</text>
</comment>
<dbReference type="Pfam" id="PF03706">
    <property type="entry name" value="LPG_synthase_TM"/>
    <property type="match status" value="1"/>
</dbReference>
<evidence type="ECO:0000313" key="7">
    <source>
        <dbReference type="EMBL" id="PRY41094.1"/>
    </source>
</evidence>
<organism evidence="7 8">
    <name type="scientific">Spirosoma oryzae</name>
    <dbReference type="NCBI Taxonomy" id="1469603"/>
    <lineage>
        <taxon>Bacteria</taxon>
        <taxon>Pseudomonadati</taxon>
        <taxon>Bacteroidota</taxon>
        <taxon>Cytophagia</taxon>
        <taxon>Cytophagales</taxon>
        <taxon>Cytophagaceae</taxon>
        <taxon>Spirosoma</taxon>
    </lineage>
</organism>
<evidence type="ECO:0000256" key="5">
    <source>
        <dbReference type="ARBA" id="ARBA00023136"/>
    </source>
</evidence>
<dbReference type="AlphaFoldDB" id="A0A2T0T641"/>
<dbReference type="Proteomes" id="UP000238375">
    <property type="component" value="Unassembled WGS sequence"/>
</dbReference>
<protein>
    <recommendedName>
        <fullName evidence="9">Lysylphosphatidylglycerol synthase-like protein</fullName>
    </recommendedName>
</protein>
<keyword evidence="2" id="KW-1003">Cell membrane</keyword>
<feature type="transmembrane region" description="Helical" evidence="6">
    <location>
        <begin position="277"/>
        <end position="298"/>
    </location>
</feature>
<comment type="subcellular location">
    <subcellularLocation>
        <location evidence="1">Cell membrane</location>
        <topology evidence="1">Multi-pass membrane protein</topology>
    </subcellularLocation>
</comment>
<evidence type="ECO:0008006" key="9">
    <source>
        <dbReference type="Google" id="ProtNLM"/>
    </source>
</evidence>
<feature type="transmembrane region" description="Helical" evidence="6">
    <location>
        <begin position="216"/>
        <end position="239"/>
    </location>
</feature>
<keyword evidence="4 6" id="KW-1133">Transmembrane helix</keyword>
<gene>
    <name evidence="7" type="ORF">CLV58_106281</name>
</gene>
<evidence type="ECO:0000256" key="6">
    <source>
        <dbReference type="SAM" id="Phobius"/>
    </source>
</evidence>
<reference evidence="7 8" key="1">
    <citation type="submission" date="2018-03" db="EMBL/GenBank/DDBJ databases">
        <title>Genomic Encyclopedia of Archaeal and Bacterial Type Strains, Phase II (KMG-II): from individual species to whole genera.</title>
        <authorList>
            <person name="Goeker M."/>
        </authorList>
    </citation>
    <scope>NUCLEOTIDE SEQUENCE [LARGE SCALE GENOMIC DNA]</scope>
    <source>
        <strain evidence="7 8">DSM 28354</strain>
    </source>
</reference>
<accession>A0A2T0T641</accession>
<evidence type="ECO:0000256" key="3">
    <source>
        <dbReference type="ARBA" id="ARBA00022692"/>
    </source>
</evidence>
<dbReference type="GO" id="GO:0005886">
    <property type="term" value="C:plasma membrane"/>
    <property type="evidence" value="ECO:0007669"/>
    <property type="project" value="UniProtKB-SubCell"/>
</dbReference>
<evidence type="ECO:0000256" key="4">
    <source>
        <dbReference type="ARBA" id="ARBA00022989"/>
    </source>
</evidence>
<keyword evidence="8" id="KW-1185">Reference proteome</keyword>
<evidence type="ECO:0000256" key="2">
    <source>
        <dbReference type="ARBA" id="ARBA00022475"/>
    </source>
</evidence>
<feature type="transmembrane region" description="Helical" evidence="6">
    <location>
        <begin position="245"/>
        <end position="265"/>
    </location>
</feature>
<sequence length="331" mass="36515">MVPFLKRLLPLIIGLVLLYVALKDVSFATIAQQFRLADYRWILLMGVLLIVTLFLRGMRGRQPLLALGYTPTTFRVTVALLAGTTASMIIPGSGELTRCATLQRTDGVAFSQAVGAVVAERVLDLLALLAVVMLTIVLEFDRLRHYFGGYALRLPSTTAWWLLLAGLVLAGLLLWQVRLIDFTHPRWQRPLAKRIIGFGQGLWEGLLSLRKLPQPVLFITLTILNQVMAWLMTYCLMMSLPTTRALPLLSILTTETVAFLGAILVPTQGGIGTYHLLIGRVLMLYGLPLAQATALATFLHAVNFAMTLFVSSIGFLIASFFFGNGRRTAPM</sequence>
<proteinExistence type="predicted"/>
<dbReference type="InterPro" id="IPR022791">
    <property type="entry name" value="L-PG_synthase/AglD"/>
</dbReference>
<evidence type="ECO:0000256" key="1">
    <source>
        <dbReference type="ARBA" id="ARBA00004651"/>
    </source>
</evidence>
<feature type="transmembrane region" description="Helical" evidence="6">
    <location>
        <begin position="39"/>
        <end position="55"/>
    </location>
</feature>
<dbReference type="PANTHER" id="PTHR39087">
    <property type="entry name" value="UPF0104 MEMBRANE PROTEIN MJ1595"/>
    <property type="match status" value="1"/>
</dbReference>